<dbReference type="RefSeq" id="WP_203743873.1">
    <property type="nucleotide sequence ID" value="NZ_BAAAUC010000001.1"/>
</dbReference>
<reference evidence="1" key="1">
    <citation type="submission" date="2021-01" db="EMBL/GenBank/DDBJ databases">
        <title>Whole genome shotgun sequence of Actinoplanes cyaneus NBRC 14990.</title>
        <authorList>
            <person name="Komaki H."/>
            <person name="Tamura T."/>
        </authorList>
    </citation>
    <scope>NUCLEOTIDE SEQUENCE</scope>
    <source>
        <strain evidence="1">NBRC 14990</strain>
    </source>
</reference>
<organism evidence="1 2">
    <name type="scientific">Actinoplanes cyaneus</name>
    <dbReference type="NCBI Taxonomy" id="52696"/>
    <lineage>
        <taxon>Bacteria</taxon>
        <taxon>Bacillati</taxon>
        <taxon>Actinomycetota</taxon>
        <taxon>Actinomycetes</taxon>
        <taxon>Micromonosporales</taxon>
        <taxon>Micromonosporaceae</taxon>
        <taxon>Actinoplanes</taxon>
    </lineage>
</organism>
<gene>
    <name evidence="1" type="ORF">Acy02nite_47040</name>
</gene>
<name>A0A919INW4_9ACTN</name>
<dbReference type="EMBL" id="BOMH01000036">
    <property type="protein sequence ID" value="GID66823.1"/>
    <property type="molecule type" value="Genomic_DNA"/>
</dbReference>
<comment type="caution">
    <text evidence="1">The sequence shown here is derived from an EMBL/GenBank/DDBJ whole genome shotgun (WGS) entry which is preliminary data.</text>
</comment>
<proteinExistence type="predicted"/>
<dbReference type="Proteomes" id="UP000619479">
    <property type="component" value="Unassembled WGS sequence"/>
</dbReference>
<protein>
    <submittedName>
        <fullName evidence="1">Uncharacterized protein</fullName>
    </submittedName>
</protein>
<sequence length="118" mass="13206">MLGGELAVSRVQAHWDLTLHGGDKVQVKYLANPASGWVNEHTVHAHPEVAYYALVLFEAFTVTGVLVLPIAQLSAVHAELGKRHSRGEGELQLTRRNWQTILDDPERFRAHGVRIWPP</sequence>
<keyword evidence="2" id="KW-1185">Reference proteome</keyword>
<dbReference type="AlphaFoldDB" id="A0A919INW4"/>
<accession>A0A919INW4</accession>
<evidence type="ECO:0000313" key="2">
    <source>
        <dbReference type="Proteomes" id="UP000619479"/>
    </source>
</evidence>
<evidence type="ECO:0000313" key="1">
    <source>
        <dbReference type="EMBL" id="GID66823.1"/>
    </source>
</evidence>